<protein>
    <submittedName>
        <fullName evidence="1">Uncharacterized protein</fullName>
    </submittedName>
</protein>
<name>A0A5J4TJL0_9EUKA</name>
<sequence length="126" mass="14324">SSESNGKRFTASYIGMYFDCYIPLINWLLGSVTNRDYLQFDCQLQLICVIDNDDGEKDKNSYYCCSFRDPVSDSEVQWVRLSNPGKFCVGQNGFCSAILFKSSFQPTFCCYRLSRASVQGVWVAPV</sequence>
<dbReference type="AlphaFoldDB" id="A0A5J4TJL0"/>
<reference evidence="1 2" key="1">
    <citation type="submission" date="2019-03" db="EMBL/GenBank/DDBJ databases">
        <title>Single cell metagenomics reveals metabolic interactions within the superorganism composed of flagellate Streblomastix strix and complex community of Bacteroidetes bacteria on its surface.</title>
        <authorList>
            <person name="Treitli S.C."/>
            <person name="Kolisko M."/>
            <person name="Husnik F."/>
            <person name="Keeling P."/>
            <person name="Hampl V."/>
        </authorList>
    </citation>
    <scope>NUCLEOTIDE SEQUENCE [LARGE SCALE GENOMIC DNA]</scope>
    <source>
        <strain evidence="1">ST1C</strain>
    </source>
</reference>
<dbReference type="Proteomes" id="UP000324800">
    <property type="component" value="Unassembled WGS sequence"/>
</dbReference>
<evidence type="ECO:0000313" key="2">
    <source>
        <dbReference type="Proteomes" id="UP000324800"/>
    </source>
</evidence>
<proteinExistence type="predicted"/>
<accession>A0A5J4TJL0</accession>
<feature type="non-terminal residue" evidence="1">
    <location>
        <position position="1"/>
    </location>
</feature>
<dbReference type="EMBL" id="SNRW01029832">
    <property type="protein sequence ID" value="KAA6358457.1"/>
    <property type="molecule type" value="Genomic_DNA"/>
</dbReference>
<organism evidence="1 2">
    <name type="scientific">Streblomastix strix</name>
    <dbReference type="NCBI Taxonomy" id="222440"/>
    <lineage>
        <taxon>Eukaryota</taxon>
        <taxon>Metamonada</taxon>
        <taxon>Preaxostyla</taxon>
        <taxon>Oxymonadida</taxon>
        <taxon>Streblomastigidae</taxon>
        <taxon>Streblomastix</taxon>
    </lineage>
</organism>
<gene>
    <name evidence="1" type="ORF">EZS28_046015</name>
</gene>
<evidence type="ECO:0000313" key="1">
    <source>
        <dbReference type="EMBL" id="KAA6358457.1"/>
    </source>
</evidence>
<comment type="caution">
    <text evidence="1">The sequence shown here is derived from an EMBL/GenBank/DDBJ whole genome shotgun (WGS) entry which is preliminary data.</text>
</comment>